<evidence type="ECO:0000256" key="2">
    <source>
        <dbReference type="ARBA" id="ARBA00022527"/>
    </source>
</evidence>
<dbReference type="InterPro" id="IPR011009">
    <property type="entry name" value="Kinase-like_dom_sf"/>
</dbReference>
<dbReference type="PROSITE" id="PS50011">
    <property type="entry name" value="PROTEIN_KINASE_DOM"/>
    <property type="match status" value="1"/>
</dbReference>
<evidence type="ECO:0000256" key="6">
    <source>
        <dbReference type="ARBA" id="ARBA00022840"/>
    </source>
</evidence>
<feature type="domain" description="PASTA" evidence="12">
    <location>
        <begin position="565"/>
        <end position="632"/>
    </location>
</feature>
<evidence type="ECO:0000256" key="7">
    <source>
        <dbReference type="ARBA" id="ARBA00047899"/>
    </source>
</evidence>
<dbReference type="CDD" id="cd14014">
    <property type="entry name" value="STKc_PknB_like"/>
    <property type="match status" value="1"/>
</dbReference>
<dbReference type="Pfam" id="PF00069">
    <property type="entry name" value="Pkinase"/>
    <property type="match status" value="1"/>
</dbReference>
<comment type="catalytic activity">
    <reaction evidence="8">
        <text>L-seryl-[protein] + ATP = O-phospho-L-seryl-[protein] + ADP + H(+)</text>
        <dbReference type="Rhea" id="RHEA:17989"/>
        <dbReference type="Rhea" id="RHEA-COMP:9863"/>
        <dbReference type="Rhea" id="RHEA-COMP:11604"/>
        <dbReference type="ChEBI" id="CHEBI:15378"/>
        <dbReference type="ChEBI" id="CHEBI:29999"/>
        <dbReference type="ChEBI" id="CHEBI:30616"/>
        <dbReference type="ChEBI" id="CHEBI:83421"/>
        <dbReference type="ChEBI" id="CHEBI:456216"/>
        <dbReference type="EC" id="2.7.11.1"/>
    </reaction>
</comment>
<organism evidence="13 14">
    <name type="scientific">Citricoccus alkalitolerans</name>
    <dbReference type="NCBI Taxonomy" id="246603"/>
    <lineage>
        <taxon>Bacteria</taxon>
        <taxon>Bacillati</taxon>
        <taxon>Actinomycetota</taxon>
        <taxon>Actinomycetes</taxon>
        <taxon>Micrococcales</taxon>
        <taxon>Micrococcaceae</taxon>
        <taxon>Citricoccus</taxon>
    </lineage>
</organism>
<feature type="region of interest" description="Disordered" evidence="9">
    <location>
        <begin position="741"/>
        <end position="760"/>
    </location>
</feature>
<accession>A0ABV8XZ27</accession>
<dbReference type="SMART" id="SM00220">
    <property type="entry name" value="S_TKc"/>
    <property type="match status" value="1"/>
</dbReference>
<evidence type="ECO:0000256" key="10">
    <source>
        <dbReference type="SAM" id="Phobius"/>
    </source>
</evidence>
<evidence type="ECO:0000256" key="3">
    <source>
        <dbReference type="ARBA" id="ARBA00022679"/>
    </source>
</evidence>
<dbReference type="InterPro" id="IPR000719">
    <property type="entry name" value="Prot_kinase_dom"/>
</dbReference>
<sequence>MVKEYRADPMNGTVIEGRYEVHTRLARGGMSTVYLAVDQRLDREVALKVLYPHLAENPDLVERFEQEAKTAARLSHPHVVNVLDQGVDEHPDGNLAYLVMEYVPGYTLRTVLERRSSMTPRVALAYLEAIVDGLAAAHRAGLVHRDMKPENVLVSRDGRIKVADFGLARATTNFTGTGAALVGTVAYISPELVSGSPADERSDVYAVGIMAYEMLTGRQPFTGSSPIQVAYQHINHEVPAPSEVVTGLAADLDRLVQWSTAPNARDRPADAAVLLAEIRSLRSSLPDEDLDIEAFTAPAAAGAATAAAGPVGTEVLGSQGYHHEDEADDPQDVDDGDGAWDGEPWDRDATDVIGSVDQPDATDVLDPGATTVLPPSGRHRTSVLPTFQPDEHGEPPAEPPTDQSDVSGASGAPLDAPRTDQAGRTDATGRLGRAGRTFRPPSRSTSARQERRQAARQAKTPTEILGHRSGKRMWIWAAVVLIITAVLVLAGWFFGAGPGGMVTVPEVEGRSKVSAVDALQQTGVGYALASVHHDVVAEDSVIATDPRGGTEVRRFNTVLVTVSLGPELFAVPDLTGLGQDEAEATLQDAELALGAVTHEYSDTVEQDSILSQSPAAQEELRRNHAVSVVVSEGPQPVAVPDLSGMTVKEATTELEAAGLQLEVSGSEHSASVEAGRIISQDPAEGDVLPGSTVTAVQSLGPRMLEVPDVTGQPQGEARRQLEEAGFEVEETEILGDFFGSRDGRVRNQSPESGAEAAEGSTVRILIL</sequence>
<keyword evidence="14" id="KW-1185">Reference proteome</keyword>
<keyword evidence="6" id="KW-0067">ATP-binding</keyword>
<feature type="domain" description="PASTA" evidence="12">
    <location>
        <begin position="700"/>
        <end position="767"/>
    </location>
</feature>
<keyword evidence="10" id="KW-1133">Transmembrane helix</keyword>
<dbReference type="Gene3D" id="1.10.510.10">
    <property type="entry name" value="Transferase(Phosphotransferase) domain 1"/>
    <property type="match status" value="1"/>
</dbReference>
<feature type="transmembrane region" description="Helical" evidence="10">
    <location>
        <begin position="474"/>
        <end position="495"/>
    </location>
</feature>
<dbReference type="Gene3D" id="3.30.10.20">
    <property type="match status" value="4"/>
</dbReference>
<dbReference type="InterPro" id="IPR008271">
    <property type="entry name" value="Ser/Thr_kinase_AS"/>
</dbReference>
<dbReference type="EMBL" id="JBHSEN010000002">
    <property type="protein sequence ID" value="MFC4429847.1"/>
    <property type="molecule type" value="Genomic_DNA"/>
</dbReference>
<evidence type="ECO:0000313" key="14">
    <source>
        <dbReference type="Proteomes" id="UP001595965"/>
    </source>
</evidence>
<dbReference type="Gene3D" id="3.30.200.20">
    <property type="entry name" value="Phosphorylase Kinase, domain 1"/>
    <property type="match status" value="1"/>
</dbReference>
<evidence type="ECO:0000256" key="4">
    <source>
        <dbReference type="ARBA" id="ARBA00022741"/>
    </source>
</evidence>
<evidence type="ECO:0000259" key="12">
    <source>
        <dbReference type="PROSITE" id="PS51178"/>
    </source>
</evidence>
<dbReference type="RefSeq" id="WP_344227469.1">
    <property type="nucleotide sequence ID" value="NZ_BAAALH010000001.1"/>
</dbReference>
<evidence type="ECO:0000313" key="13">
    <source>
        <dbReference type="EMBL" id="MFC4429847.1"/>
    </source>
</evidence>
<dbReference type="EC" id="2.7.11.1" evidence="1"/>
<keyword evidence="4" id="KW-0547">Nucleotide-binding</keyword>
<keyword evidence="2" id="KW-0723">Serine/threonine-protein kinase</keyword>
<dbReference type="SMART" id="SM00740">
    <property type="entry name" value="PASTA"/>
    <property type="match status" value="4"/>
</dbReference>
<name>A0ABV8XZ27_9MICC</name>
<protein>
    <recommendedName>
        <fullName evidence="1">non-specific serine/threonine protein kinase</fullName>
        <ecNumber evidence="1">2.7.11.1</ecNumber>
    </recommendedName>
</protein>
<reference evidence="14" key="1">
    <citation type="journal article" date="2019" name="Int. J. Syst. Evol. Microbiol.">
        <title>The Global Catalogue of Microorganisms (GCM) 10K type strain sequencing project: providing services to taxonomists for standard genome sequencing and annotation.</title>
        <authorList>
            <consortium name="The Broad Institute Genomics Platform"/>
            <consortium name="The Broad Institute Genome Sequencing Center for Infectious Disease"/>
            <person name="Wu L."/>
            <person name="Ma J."/>
        </authorList>
    </citation>
    <scope>NUCLEOTIDE SEQUENCE [LARGE SCALE GENOMIC DNA]</scope>
    <source>
        <strain evidence="14">CGMCC 1.12125</strain>
    </source>
</reference>
<feature type="domain" description="PASTA" evidence="12">
    <location>
        <begin position="633"/>
        <end position="699"/>
    </location>
</feature>
<gene>
    <name evidence="13" type="ORF">ACFO0K_09165</name>
</gene>
<dbReference type="Proteomes" id="UP001595965">
    <property type="component" value="Unassembled WGS sequence"/>
</dbReference>
<feature type="domain" description="PASTA" evidence="12">
    <location>
        <begin position="497"/>
        <end position="564"/>
    </location>
</feature>
<dbReference type="SUPFAM" id="SSF56112">
    <property type="entry name" value="Protein kinase-like (PK-like)"/>
    <property type="match status" value="1"/>
</dbReference>
<dbReference type="PANTHER" id="PTHR43289:SF34">
    <property type="entry name" value="SERINE_THREONINE-PROTEIN KINASE YBDM-RELATED"/>
    <property type="match status" value="1"/>
</dbReference>
<evidence type="ECO:0000256" key="9">
    <source>
        <dbReference type="SAM" id="MobiDB-lite"/>
    </source>
</evidence>
<dbReference type="CDD" id="cd06577">
    <property type="entry name" value="PASTA_pknB"/>
    <property type="match status" value="4"/>
</dbReference>
<feature type="domain" description="Protein kinase" evidence="11">
    <location>
        <begin position="19"/>
        <end position="285"/>
    </location>
</feature>
<dbReference type="SUPFAM" id="SSF54184">
    <property type="entry name" value="Penicillin-binding protein 2x (pbp-2x), c-terminal domain"/>
    <property type="match status" value="1"/>
</dbReference>
<evidence type="ECO:0000259" key="11">
    <source>
        <dbReference type="PROSITE" id="PS50011"/>
    </source>
</evidence>
<comment type="caution">
    <text evidence="13">The sequence shown here is derived from an EMBL/GenBank/DDBJ whole genome shotgun (WGS) entry which is preliminary data.</text>
</comment>
<proteinExistence type="predicted"/>
<keyword evidence="3" id="KW-0808">Transferase</keyword>
<keyword evidence="5" id="KW-0418">Kinase</keyword>
<evidence type="ECO:0000256" key="5">
    <source>
        <dbReference type="ARBA" id="ARBA00022777"/>
    </source>
</evidence>
<comment type="catalytic activity">
    <reaction evidence="7">
        <text>L-threonyl-[protein] + ATP = O-phospho-L-threonyl-[protein] + ADP + H(+)</text>
        <dbReference type="Rhea" id="RHEA:46608"/>
        <dbReference type="Rhea" id="RHEA-COMP:11060"/>
        <dbReference type="Rhea" id="RHEA-COMP:11605"/>
        <dbReference type="ChEBI" id="CHEBI:15378"/>
        <dbReference type="ChEBI" id="CHEBI:30013"/>
        <dbReference type="ChEBI" id="CHEBI:30616"/>
        <dbReference type="ChEBI" id="CHEBI:61977"/>
        <dbReference type="ChEBI" id="CHEBI:456216"/>
        <dbReference type="EC" id="2.7.11.1"/>
    </reaction>
</comment>
<dbReference type="PROSITE" id="PS51178">
    <property type="entry name" value="PASTA"/>
    <property type="match status" value="4"/>
</dbReference>
<keyword evidence="10" id="KW-0812">Transmembrane</keyword>
<dbReference type="PROSITE" id="PS00108">
    <property type="entry name" value="PROTEIN_KINASE_ST"/>
    <property type="match status" value="1"/>
</dbReference>
<keyword evidence="10" id="KW-0472">Membrane</keyword>
<feature type="compositionally biased region" description="Acidic residues" evidence="9">
    <location>
        <begin position="326"/>
        <end position="340"/>
    </location>
</feature>
<dbReference type="Pfam" id="PF03793">
    <property type="entry name" value="PASTA"/>
    <property type="match status" value="4"/>
</dbReference>
<feature type="region of interest" description="Disordered" evidence="9">
    <location>
        <begin position="314"/>
        <end position="464"/>
    </location>
</feature>
<evidence type="ECO:0000256" key="8">
    <source>
        <dbReference type="ARBA" id="ARBA00048679"/>
    </source>
</evidence>
<dbReference type="PANTHER" id="PTHR43289">
    <property type="entry name" value="MITOGEN-ACTIVATED PROTEIN KINASE KINASE KINASE 20-RELATED"/>
    <property type="match status" value="1"/>
</dbReference>
<evidence type="ECO:0000256" key="1">
    <source>
        <dbReference type="ARBA" id="ARBA00012513"/>
    </source>
</evidence>
<dbReference type="InterPro" id="IPR005543">
    <property type="entry name" value="PASTA_dom"/>
</dbReference>